<evidence type="ECO:0000313" key="1">
    <source>
        <dbReference type="EMBL" id="KAI7948158.1"/>
    </source>
</evidence>
<accession>A0ACC0E9A5</accession>
<comment type="caution">
    <text evidence="1">The sequence shown here is derived from an EMBL/GenBank/DDBJ whole genome shotgun (WGS) entry which is preliminary data.</text>
</comment>
<reference evidence="1 2" key="3">
    <citation type="journal article" date="2022" name="Microbiol. Spectr.">
        <title>Folding features and dynamics of 3D genome architecture in plant fungal pathogens.</title>
        <authorList>
            <person name="Xia C."/>
        </authorList>
    </citation>
    <scope>NUCLEOTIDE SEQUENCE [LARGE SCALE GENOMIC DNA]</scope>
    <source>
        <strain evidence="1 2">93-210</strain>
    </source>
</reference>
<reference evidence="2" key="2">
    <citation type="journal article" date="2018" name="Mol. Plant Microbe Interact.">
        <title>Genome sequence resources for the wheat stripe rust pathogen (Puccinia striiformis f. sp. tritici) and the barley stripe rust pathogen (Puccinia striiformis f. sp. hordei).</title>
        <authorList>
            <person name="Xia C."/>
            <person name="Wang M."/>
            <person name="Yin C."/>
            <person name="Cornejo O.E."/>
            <person name="Hulbert S.H."/>
            <person name="Chen X."/>
        </authorList>
    </citation>
    <scope>NUCLEOTIDE SEQUENCE [LARGE SCALE GENOMIC DNA]</scope>
    <source>
        <strain evidence="2">93-210</strain>
    </source>
</reference>
<name>A0ACC0E9A5_9BASI</name>
<sequence>MDSATTQLHCIPGSLHAYLYCNPDTNLDGQSKRTELMTRKQSMKSFETVYPNSLILNDNQFVQQLDSIHKNFWGSV</sequence>
<organism evidence="1 2">
    <name type="scientific">Puccinia striiformis f. sp. tritici</name>
    <dbReference type="NCBI Taxonomy" id="168172"/>
    <lineage>
        <taxon>Eukaryota</taxon>
        <taxon>Fungi</taxon>
        <taxon>Dikarya</taxon>
        <taxon>Basidiomycota</taxon>
        <taxon>Pucciniomycotina</taxon>
        <taxon>Pucciniomycetes</taxon>
        <taxon>Pucciniales</taxon>
        <taxon>Pucciniaceae</taxon>
        <taxon>Puccinia</taxon>
    </lineage>
</organism>
<reference evidence="2" key="1">
    <citation type="journal article" date="2018" name="BMC Genomics">
        <title>Genomic insights into host adaptation between the wheat stripe rust pathogen (Puccinia striiformis f. sp. tritici) and the barley stripe rust pathogen (Puccinia striiformis f. sp. hordei).</title>
        <authorList>
            <person name="Xia C."/>
            <person name="Wang M."/>
            <person name="Yin C."/>
            <person name="Cornejo O.E."/>
            <person name="Hulbert S.H."/>
            <person name="Chen X."/>
        </authorList>
    </citation>
    <scope>NUCLEOTIDE SEQUENCE [LARGE SCALE GENOMIC DNA]</scope>
    <source>
        <strain evidence="2">93-210</strain>
    </source>
</reference>
<proteinExistence type="predicted"/>
<dbReference type="EMBL" id="CM045873">
    <property type="protein sequence ID" value="KAI7948158.1"/>
    <property type="molecule type" value="Genomic_DNA"/>
</dbReference>
<evidence type="ECO:0000313" key="2">
    <source>
        <dbReference type="Proteomes" id="UP001060170"/>
    </source>
</evidence>
<gene>
    <name evidence="1" type="ORF">MJO28_010066</name>
</gene>
<keyword evidence="2" id="KW-1185">Reference proteome</keyword>
<dbReference type="Proteomes" id="UP001060170">
    <property type="component" value="Chromosome 9"/>
</dbReference>
<protein>
    <submittedName>
        <fullName evidence="1">Uncharacterized protein</fullName>
    </submittedName>
</protein>